<proteinExistence type="predicted"/>
<dbReference type="EMBL" id="QWIP01000043">
    <property type="protein sequence ID" value="RMY76183.1"/>
    <property type="molecule type" value="Genomic_DNA"/>
</dbReference>
<dbReference type="OrthoDB" id="3813270at2759"/>
<dbReference type="AlphaFoldDB" id="A0A3M7EI60"/>
<accession>A0A3M7EI60</accession>
<comment type="caution">
    <text evidence="1">The sequence shown here is derived from an EMBL/GenBank/DDBJ whole genome shotgun (WGS) entry which is preliminary data.</text>
</comment>
<sequence length="253" mass="29225">MTDTSGGSPASVVDDSVSLVPHDTADHKPFPFYDLPPELRNMLVDYFQPSLLRISKQFRHEYEKEVFKSAAISSLIQPFRVGNELYWQNMALPQALTNVRLRLNYNHYLRLRWIHKRLEECVNVFPSVVNILLRIDLFVYEYDDLIDENYITTEDLFRLPSIDGGRVKIEFVLFLHSRLFNVLKSCQNSDGEADCVSWDTPMVVFRASPSAGSYTYKGLHLEVESIGIFDESLDLCGLGVEDEEDRENSLYRL</sequence>
<reference evidence="1 2" key="1">
    <citation type="journal article" date="2018" name="BMC Genomics">
        <title>Genomic evidence for intraspecific hybridization in a clonal and extremely halotolerant yeast.</title>
        <authorList>
            <person name="Gostincar C."/>
            <person name="Stajich J.E."/>
            <person name="Zupancic J."/>
            <person name="Zalar P."/>
            <person name="Gunde-Cimerman N."/>
        </authorList>
    </citation>
    <scope>NUCLEOTIDE SEQUENCE [LARGE SCALE GENOMIC DNA]</scope>
    <source>
        <strain evidence="1 2">EXF-2682</strain>
    </source>
</reference>
<dbReference type="VEuPathDB" id="FungiDB:BTJ68_12206"/>
<dbReference type="Proteomes" id="UP000269276">
    <property type="component" value="Unassembled WGS sequence"/>
</dbReference>
<gene>
    <name evidence="1" type="ORF">D0863_02106</name>
</gene>
<evidence type="ECO:0000313" key="1">
    <source>
        <dbReference type="EMBL" id="RMY76183.1"/>
    </source>
</evidence>
<name>A0A3M7EI60_HORWE</name>
<protein>
    <recommendedName>
        <fullName evidence="3">F-box domain-containing protein</fullName>
    </recommendedName>
</protein>
<evidence type="ECO:0008006" key="3">
    <source>
        <dbReference type="Google" id="ProtNLM"/>
    </source>
</evidence>
<organism evidence="1 2">
    <name type="scientific">Hortaea werneckii</name>
    <name type="common">Black yeast</name>
    <name type="synonym">Cladosporium werneckii</name>
    <dbReference type="NCBI Taxonomy" id="91943"/>
    <lineage>
        <taxon>Eukaryota</taxon>
        <taxon>Fungi</taxon>
        <taxon>Dikarya</taxon>
        <taxon>Ascomycota</taxon>
        <taxon>Pezizomycotina</taxon>
        <taxon>Dothideomycetes</taxon>
        <taxon>Dothideomycetidae</taxon>
        <taxon>Mycosphaerellales</taxon>
        <taxon>Teratosphaeriaceae</taxon>
        <taxon>Hortaea</taxon>
    </lineage>
</organism>
<evidence type="ECO:0000313" key="2">
    <source>
        <dbReference type="Proteomes" id="UP000269276"/>
    </source>
</evidence>